<dbReference type="PANTHER" id="PTHR32305">
    <property type="match status" value="1"/>
</dbReference>
<dbReference type="InterPro" id="IPR050708">
    <property type="entry name" value="T6SS_VgrG/RHS"/>
</dbReference>
<dbReference type="PRINTS" id="PR00394">
    <property type="entry name" value="RHSPROTEIN"/>
</dbReference>
<sequence length="91" mass="9888">MIRCNGEAARQAGITNPPRFAGQYFDYETGLRYNRHRYCDPSSGRFVSKDPIGLAGGVNVWQSAPNPVGWIDPLGLAKRGPKTGAAAHTTR</sequence>
<comment type="caution">
    <text evidence="1">The sequence shown here is derived from an EMBL/GenBank/DDBJ whole genome shotgun (WGS) entry which is preliminary data.</text>
</comment>
<dbReference type="NCBIfam" id="TIGR03696">
    <property type="entry name" value="Rhs_assc_core"/>
    <property type="match status" value="1"/>
</dbReference>
<reference evidence="2" key="1">
    <citation type="submission" date="2017-06" db="EMBL/GenBank/DDBJ databases">
        <authorList>
            <person name="LiPuma J."/>
            <person name="Spilker T."/>
        </authorList>
    </citation>
    <scope>NUCLEOTIDE SEQUENCE [LARGE SCALE GENOMIC DNA]</scope>
    <source>
        <strain evidence="2">AU17325</strain>
    </source>
</reference>
<dbReference type="EMBL" id="NKFA01000039">
    <property type="protein sequence ID" value="OXI32775.1"/>
    <property type="molecule type" value="Genomic_DNA"/>
</dbReference>
<proteinExistence type="predicted"/>
<evidence type="ECO:0000313" key="2">
    <source>
        <dbReference type="Proteomes" id="UP000214600"/>
    </source>
</evidence>
<dbReference type="OrthoDB" id="5445630at2"/>
<dbReference type="Gene3D" id="2.180.10.10">
    <property type="entry name" value="RHS repeat-associated core"/>
    <property type="match status" value="1"/>
</dbReference>
<dbReference type="AlphaFoldDB" id="A0A228HS85"/>
<name>A0A228HS85_9BURK</name>
<dbReference type="InterPro" id="IPR022385">
    <property type="entry name" value="Rhs_assc_core"/>
</dbReference>
<reference evidence="1 2" key="2">
    <citation type="submission" date="2017-08" db="EMBL/GenBank/DDBJ databases">
        <title>WGS of novel Burkholderia cepaca complex species.</title>
        <authorList>
            <person name="Lipuma J."/>
            <person name="Spilker T."/>
        </authorList>
    </citation>
    <scope>NUCLEOTIDE SEQUENCE [LARGE SCALE GENOMIC DNA]</scope>
    <source>
        <strain evidence="1 2">AU17325</strain>
    </source>
</reference>
<evidence type="ECO:0000313" key="1">
    <source>
        <dbReference type="EMBL" id="OXI32775.1"/>
    </source>
</evidence>
<organism evidence="1 2">
    <name type="scientific">Burkholderia aenigmatica</name>
    <dbReference type="NCBI Taxonomy" id="2015348"/>
    <lineage>
        <taxon>Bacteria</taxon>
        <taxon>Pseudomonadati</taxon>
        <taxon>Pseudomonadota</taxon>
        <taxon>Betaproteobacteria</taxon>
        <taxon>Burkholderiales</taxon>
        <taxon>Burkholderiaceae</taxon>
        <taxon>Burkholderia</taxon>
        <taxon>Burkholderia cepacia complex</taxon>
    </lineage>
</organism>
<accession>A0A228HS85</accession>
<gene>
    <name evidence="1" type="ORF">CFB84_40690</name>
</gene>
<dbReference type="Proteomes" id="UP000214600">
    <property type="component" value="Unassembled WGS sequence"/>
</dbReference>
<protein>
    <recommendedName>
        <fullName evidence="3">RHS repeat-associated core domain-containing protein</fullName>
    </recommendedName>
</protein>
<dbReference type="PANTHER" id="PTHR32305:SF15">
    <property type="entry name" value="PROTEIN RHSA-RELATED"/>
    <property type="match status" value="1"/>
</dbReference>
<evidence type="ECO:0008006" key="3">
    <source>
        <dbReference type="Google" id="ProtNLM"/>
    </source>
</evidence>